<evidence type="ECO:0000313" key="8">
    <source>
        <dbReference type="EMBL" id="BBJ34517.1"/>
    </source>
</evidence>
<evidence type="ECO:0000256" key="1">
    <source>
        <dbReference type="ARBA" id="ARBA00001971"/>
    </source>
</evidence>
<dbReference type="SUPFAM" id="SSF48264">
    <property type="entry name" value="Cytochrome P450"/>
    <property type="match status" value="1"/>
</dbReference>
<evidence type="ECO:0000256" key="5">
    <source>
        <dbReference type="ARBA" id="ARBA00023004"/>
    </source>
</evidence>
<comment type="similarity">
    <text evidence="2">Belongs to the cytochrome P450 family.</text>
</comment>
<evidence type="ECO:0000256" key="2">
    <source>
        <dbReference type="ARBA" id="ARBA00010617"/>
    </source>
</evidence>
<keyword evidence="7" id="KW-0812">Transmembrane</keyword>
<dbReference type="GO" id="GO:0016705">
    <property type="term" value="F:oxidoreductase activity, acting on paired donors, with incorporation or reduction of molecular oxygen"/>
    <property type="evidence" value="ECO:0007669"/>
    <property type="project" value="InterPro"/>
</dbReference>
<keyword evidence="5" id="KW-0408">Iron</keyword>
<accession>A0A455XHN2</accession>
<gene>
    <name evidence="8" type="primary">asolA</name>
</gene>
<keyword evidence="4" id="KW-0560">Oxidoreductase</keyword>
<dbReference type="Pfam" id="PF00067">
    <property type="entry name" value="p450"/>
    <property type="match status" value="1"/>
</dbReference>
<dbReference type="AlphaFoldDB" id="A0A455XHN2"/>
<dbReference type="InterPro" id="IPR001128">
    <property type="entry name" value="Cyt_P450"/>
</dbReference>
<name>A0A455XHN2_ALTSO</name>
<feature type="transmembrane region" description="Helical" evidence="7">
    <location>
        <begin position="27"/>
        <end position="46"/>
    </location>
</feature>
<dbReference type="Gene3D" id="1.10.630.10">
    <property type="entry name" value="Cytochrome P450"/>
    <property type="match status" value="1"/>
</dbReference>
<comment type="cofactor">
    <cofactor evidence="1">
        <name>heme</name>
        <dbReference type="ChEBI" id="CHEBI:30413"/>
    </cofactor>
</comment>
<dbReference type="GO" id="GO:0005506">
    <property type="term" value="F:iron ion binding"/>
    <property type="evidence" value="ECO:0007669"/>
    <property type="project" value="InterPro"/>
</dbReference>
<reference evidence="8" key="1">
    <citation type="journal article" date="2016" name="Tetrahedron Lett.">
        <title>Genome mining approach for harnessing the cryptic gene cluster in Alternaria solani: production of PKS-NRPS hybrid metabolite, didymellamide B.</title>
        <authorList>
            <person name="Ugai T."/>
            <person name="Minami A."/>
            <person name="Gomi K."/>
            <person name="Oikawa H."/>
        </authorList>
    </citation>
    <scope>NUCLEOTIDE SEQUENCE</scope>
    <source>
        <strain evidence="8">A17</strain>
    </source>
</reference>
<dbReference type="InterPro" id="IPR047146">
    <property type="entry name" value="Cyt_P450_E_CYP52_fungi"/>
</dbReference>
<organism evidence="8">
    <name type="scientific">Alternaria solani</name>
    <dbReference type="NCBI Taxonomy" id="48100"/>
    <lineage>
        <taxon>Eukaryota</taxon>
        <taxon>Fungi</taxon>
        <taxon>Dikarya</taxon>
        <taxon>Ascomycota</taxon>
        <taxon>Pezizomycotina</taxon>
        <taxon>Dothideomycetes</taxon>
        <taxon>Pleosporomycetidae</taxon>
        <taxon>Pleosporales</taxon>
        <taxon>Pleosporineae</taxon>
        <taxon>Pleosporaceae</taxon>
        <taxon>Alternaria</taxon>
        <taxon>Alternaria sect. Porri</taxon>
    </lineage>
</organism>
<sequence length="526" mass="60084">MAAPTPSMAELGSKVASNGDVLGNTNISLLVLTSSFIALLMGTIFIKGKNSDKRDTVDGCLPAPRIWQWEPFMGLDTVVSQVRALRNDYYLDWLRKLHAGKPKTFSMRFFGNRWFYTSEPEILKAVYATNFKDFGVEPIRRNSKITMPFADKGVNTTDGDDWHFSRLLIKPFFERDVYHNTDRIKPFADNLINLFAKDGQTFDVMPLLQRWFLDINTDFIFGESLNSLGDPARAKFAMNMVTALRGARLRAQSHRFLWAFNWNWWLEAVEEIHEFVGGHILATFAEMDERDRRRTKGMELGPERTDLLWIMAGQMRGDLEGLRSQVCLIIVPTNDTTSMLIANCIWYLARYPDAWAKLRKEVQALGKDAPLTFDVLRNMTYLNGVINETHRLIPNNVTQVRACLSDSTLPIGGGPTGQAPLRVRRGDIVSVTKTVMYRDPDHWGPDAEEFRPERFNGLRGTWGFLPYGGGPRRCPAQMMVQTETCYILARMAREYSRLEARDKEPYRAVMRIGPSNKHGVKIAVYE</sequence>
<keyword evidence="3" id="KW-0479">Metal-binding</keyword>
<keyword evidence="7" id="KW-1133">Transmembrane helix</keyword>
<dbReference type="EMBL" id="LC145635">
    <property type="protein sequence ID" value="BBJ34517.1"/>
    <property type="molecule type" value="Genomic_DNA"/>
</dbReference>
<dbReference type="InterPro" id="IPR036396">
    <property type="entry name" value="Cyt_P450_sf"/>
</dbReference>
<dbReference type="GO" id="GO:0004497">
    <property type="term" value="F:monooxygenase activity"/>
    <property type="evidence" value="ECO:0007669"/>
    <property type="project" value="UniProtKB-KW"/>
</dbReference>
<evidence type="ECO:0000256" key="4">
    <source>
        <dbReference type="ARBA" id="ARBA00023002"/>
    </source>
</evidence>
<dbReference type="PANTHER" id="PTHR24287">
    <property type="entry name" value="P450, PUTATIVE (EUROFUNG)-RELATED"/>
    <property type="match status" value="1"/>
</dbReference>
<dbReference type="PANTHER" id="PTHR24287:SF18">
    <property type="entry name" value="CYTOCHROME P450 MONOOXYGENASE APDE-RELATED"/>
    <property type="match status" value="1"/>
</dbReference>
<proteinExistence type="inferred from homology"/>
<evidence type="ECO:0000256" key="6">
    <source>
        <dbReference type="ARBA" id="ARBA00023033"/>
    </source>
</evidence>
<evidence type="ECO:0000256" key="3">
    <source>
        <dbReference type="ARBA" id="ARBA00022723"/>
    </source>
</evidence>
<protein>
    <submittedName>
        <fullName evidence="8">Putative cytochrome P450</fullName>
    </submittedName>
</protein>
<keyword evidence="7" id="KW-0472">Membrane</keyword>
<dbReference type="GO" id="GO:0020037">
    <property type="term" value="F:heme binding"/>
    <property type="evidence" value="ECO:0007669"/>
    <property type="project" value="InterPro"/>
</dbReference>
<keyword evidence="6" id="KW-0503">Monooxygenase</keyword>
<evidence type="ECO:0000256" key="7">
    <source>
        <dbReference type="SAM" id="Phobius"/>
    </source>
</evidence>